<dbReference type="Proteomes" id="UP000663844">
    <property type="component" value="Unassembled WGS sequence"/>
</dbReference>
<proteinExistence type="predicted"/>
<accession>A0A819S1W7</accession>
<dbReference type="EMBL" id="CAJOAZ010004338">
    <property type="protein sequence ID" value="CAF4054549.1"/>
    <property type="molecule type" value="Genomic_DNA"/>
</dbReference>
<organism evidence="1 2">
    <name type="scientific">Adineta steineri</name>
    <dbReference type="NCBI Taxonomy" id="433720"/>
    <lineage>
        <taxon>Eukaryota</taxon>
        <taxon>Metazoa</taxon>
        <taxon>Spiralia</taxon>
        <taxon>Gnathifera</taxon>
        <taxon>Rotifera</taxon>
        <taxon>Eurotatoria</taxon>
        <taxon>Bdelloidea</taxon>
        <taxon>Adinetida</taxon>
        <taxon>Adinetidae</taxon>
        <taxon>Adineta</taxon>
    </lineage>
</organism>
<dbReference type="SUPFAM" id="SSF51713">
    <property type="entry name" value="tRNA-guanine transglycosylase"/>
    <property type="match status" value="1"/>
</dbReference>
<dbReference type="GO" id="GO:0006400">
    <property type="term" value="P:tRNA modification"/>
    <property type="evidence" value="ECO:0007669"/>
    <property type="project" value="InterPro"/>
</dbReference>
<feature type="non-terminal residue" evidence="1">
    <location>
        <position position="1"/>
    </location>
</feature>
<dbReference type="InterPro" id="IPR036511">
    <property type="entry name" value="TGT-like_sf"/>
</dbReference>
<dbReference type="AlphaFoldDB" id="A0A819S1W7"/>
<gene>
    <name evidence="1" type="ORF">OXD698_LOCUS32747</name>
</gene>
<sequence>IVKHKCPSYAIGELNGDKDKDQFQRIVTLSTEYSMNVSFAIDLLRYSALDCDMFDCGSICITNSLKSVDIE</sequence>
<comment type="caution">
    <text evidence="1">The sequence shown here is derived from an EMBL/GenBank/DDBJ whole genome shotgun (WGS) entry which is preliminary data.</text>
</comment>
<reference evidence="1" key="1">
    <citation type="submission" date="2021-02" db="EMBL/GenBank/DDBJ databases">
        <authorList>
            <person name="Nowell W R."/>
        </authorList>
    </citation>
    <scope>NUCLEOTIDE SEQUENCE</scope>
</reference>
<evidence type="ECO:0000313" key="1">
    <source>
        <dbReference type="EMBL" id="CAF4054549.1"/>
    </source>
</evidence>
<name>A0A819S1W7_9BILA</name>
<evidence type="ECO:0000313" key="2">
    <source>
        <dbReference type="Proteomes" id="UP000663844"/>
    </source>
</evidence>
<protein>
    <submittedName>
        <fullName evidence="1">Uncharacterized protein</fullName>
    </submittedName>
</protein>